<protein>
    <recommendedName>
        <fullName evidence="6">Ribosomal RNA small subunit methyltransferase G</fullName>
        <ecNumber evidence="6">2.1.1.-</ecNumber>
    </recommendedName>
    <alternativeName>
        <fullName evidence="6">16S rRNA 7-methylguanosine methyltransferase</fullName>
        <shortName evidence="6">16S rRNA m7G methyltransferase</shortName>
    </alternativeName>
</protein>
<name>A0A532V660_UNCT6</name>
<dbReference type="PIRSF" id="PIRSF003078">
    <property type="entry name" value="GidB"/>
    <property type="match status" value="1"/>
</dbReference>
<dbReference type="PANTHER" id="PTHR31760:SF0">
    <property type="entry name" value="S-ADENOSYL-L-METHIONINE-DEPENDENT METHYLTRANSFERASES SUPERFAMILY PROTEIN"/>
    <property type="match status" value="1"/>
</dbReference>
<dbReference type="Gene3D" id="3.40.50.150">
    <property type="entry name" value="Vaccinia Virus protein VP39"/>
    <property type="match status" value="1"/>
</dbReference>
<comment type="function">
    <text evidence="6">Specifically methylates the N7 position of a guanine in 16S rRNA.</text>
</comment>
<comment type="subcellular location">
    <subcellularLocation>
        <location evidence="6">Cytoplasm</location>
    </subcellularLocation>
</comment>
<keyword evidence="4 6" id="KW-0808">Transferase</keyword>
<dbReference type="EMBL" id="NJBO01000010">
    <property type="protein sequence ID" value="TKJ42622.1"/>
    <property type="molecule type" value="Genomic_DNA"/>
</dbReference>
<accession>A0A532V660</accession>
<sequence>MNQQLEKFLTSKGIMLLADQQDKLKRYKELILDASKSINLVSRGDLSRLEELHFADSLVPLDLIPRKAKVADWGSGAGLPGIPLAVARPDIHVTLVESRQKKAAFLLRVIGELQPANLELFPDRGENLEKRFDLITVRAIGTIIEVLPVVINHLKEKGGVLFYKGPGGRAELDEADLLIERYGLKSRMESLVLPCGEGRTYILLKRGPQALASQAFGGKKKRPV</sequence>
<feature type="binding site" evidence="6">
    <location>
        <position position="138"/>
    </location>
    <ligand>
        <name>S-adenosyl-L-methionine</name>
        <dbReference type="ChEBI" id="CHEBI:59789"/>
    </ligand>
</feature>
<evidence type="ECO:0000256" key="4">
    <source>
        <dbReference type="ARBA" id="ARBA00022679"/>
    </source>
</evidence>
<comment type="caution">
    <text evidence="6">Lacks conserved residue(s) required for the propagation of feature annotation.</text>
</comment>
<dbReference type="InterPro" id="IPR029063">
    <property type="entry name" value="SAM-dependent_MTases_sf"/>
</dbReference>
<evidence type="ECO:0000313" key="8">
    <source>
        <dbReference type="Proteomes" id="UP000317778"/>
    </source>
</evidence>
<keyword evidence="1 6" id="KW-0963">Cytoplasm</keyword>
<proteinExistence type="inferred from homology"/>
<dbReference type="Pfam" id="PF02527">
    <property type="entry name" value="GidB"/>
    <property type="match status" value="1"/>
</dbReference>
<dbReference type="HAMAP" id="MF_00074">
    <property type="entry name" value="16SrRNA_methyltr_G"/>
    <property type="match status" value="1"/>
</dbReference>
<comment type="caution">
    <text evidence="7">The sequence shown here is derived from an EMBL/GenBank/DDBJ whole genome shotgun (WGS) entry which is preliminary data.</text>
</comment>
<organism evidence="7 8">
    <name type="scientific">candidate division TA06 bacterium B3_TA06</name>
    <dbReference type="NCBI Taxonomy" id="2012487"/>
    <lineage>
        <taxon>Bacteria</taxon>
        <taxon>Bacteria division TA06</taxon>
    </lineage>
</organism>
<evidence type="ECO:0000256" key="6">
    <source>
        <dbReference type="HAMAP-Rule" id="MF_00074"/>
    </source>
</evidence>
<keyword evidence="3 6" id="KW-0489">Methyltransferase</keyword>
<reference evidence="7 8" key="1">
    <citation type="submission" date="2017-06" db="EMBL/GenBank/DDBJ databases">
        <title>Novel microbial phyla capable of carbon fixation and sulfur reduction in deep-sea sediments.</title>
        <authorList>
            <person name="Huang J."/>
            <person name="Baker B."/>
            <person name="Wang Y."/>
        </authorList>
    </citation>
    <scope>NUCLEOTIDE SEQUENCE [LARGE SCALE GENOMIC DNA]</scope>
    <source>
        <strain evidence="7">B3_TA06</strain>
    </source>
</reference>
<dbReference type="GO" id="GO:0070043">
    <property type="term" value="F:rRNA (guanine-N7-)-methyltransferase activity"/>
    <property type="evidence" value="ECO:0007669"/>
    <property type="project" value="UniProtKB-UniRule"/>
</dbReference>
<keyword evidence="2 6" id="KW-0698">rRNA processing</keyword>
<gene>
    <name evidence="6 7" type="primary">rsmG</name>
    <name evidence="7" type="ORF">CEE36_06895</name>
</gene>
<dbReference type="EC" id="2.1.1.-" evidence="6"/>
<dbReference type="PANTHER" id="PTHR31760">
    <property type="entry name" value="S-ADENOSYL-L-METHIONINE-DEPENDENT METHYLTRANSFERASES SUPERFAMILY PROTEIN"/>
    <property type="match status" value="1"/>
</dbReference>
<evidence type="ECO:0000256" key="2">
    <source>
        <dbReference type="ARBA" id="ARBA00022552"/>
    </source>
</evidence>
<dbReference type="AlphaFoldDB" id="A0A532V660"/>
<evidence type="ECO:0000256" key="1">
    <source>
        <dbReference type="ARBA" id="ARBA00022490"/>
    </source>
</evidence>
<dbReference type="InterPro" id="IPR003682">
    <property type="entry name" value="rRNA_ssu_MeTfrase_G"/>
</dbReference>
<feature type="binding site" evidence="6">
    <location>
        <position position="79"/>
    </location>
    <ligand>
        <name>S-adenosyl-L-methionine</name>
        <dbReference type="ChEBI" id="CHEBI:59789"/>
    </ligand>
</feature>
<evidence type="ECO:0000313" key="7">
    <source>
        <dbReference type="EMBL" id="TKJ42622.1"/>
    </source>
</evidence>
<dbReference type="NCBIfam" id="TIGR00138">
    <property type="entry name" value="rsmG_gidB"/>
    <property type="match status" value="1"/>
</dbReference>
<evidence type="ECO:0000256" key="5">
    <source>
        <dbReference type="ARBA" id="ARBA00022691"/>
    </source>
</evidence>
<dbReference type="GO" id="GO:0005829">
    <property type="term" value="C:cytosol"/>
    <property type="evidence" value="ECO:0007669"/>
    <property type="project" value="TreeGrafter"/>
</dbReference>
<dbReference type="SUPFAM" id="SSF53335">
    <property type="entry name" value="S-adenosyl-L-methionine-dependent methyltransferases"/>
    <property type="match status" value="1"/>
</dbReference>
<evidence type="ECO:0000256" key="3">
    <source>
        <dbReference type="ARBA" id="ARBA00022603"/>
    </source>
</evidence>
<feature type="binding site" evidence="6">
    <location>
        <begin position="125"/>
        <end position="126"/>
    </location>
    <ligand>
        <name>S-adenosyl-L-methionine</name>
        <dbReference type="ChEBI" id="CHEBI:59789"/>
    </ligand>
</feature>
<comment type="similarity">
    <text evidence="6">Belongs to the methyltransferase superfamily. RNA methyltransferase RsmG family.</text>
</comment>
<keyword evidence="5 6" id="KW-0949">S-adenosyl-L-methionine</keyword>
<feature type="binding site" evidence="6">
    <location>
        <position position="74"/>
    </location>
    <ligand>
        <name>S-adenosyl-L-methionine</name>
        <dbReference type="ChEBI" id="CHEBI:59789"/>
    </ligand>
</feature>
<dbReference type="Proteomes" id="UP000317778">
    <property type="component" value="Unassembled WGS sequence"/>
</dbReference>